<protein>
    <submittedName>
        <fullName evidence="3">Uncharacterized protein</fullName>
    </submittedName>
</protein>
<evidence type="ECO:0000313" key="3">
    <source>
        <dbReference type="EMBL" id="GFS32864.1"/>
    </source>
</evidence>
<evidence type="ECO:0000256" key="2">
    <source>
        <dbReference type="SAM" id="Phobius"/>
    </source>
</evidence>
<comment type="caution">
    <text evidence="3">The sequence shown here is derived from an EMBL/GenBank/DDBJ whole genome shotgun (WGS) entry which is preliminary data.</text>
</comment>
<dbReference type="Proteomes" id="UP000585474">
    <property type="component" value="Unassembled WGS sequence"/>
</dbReference>
<organism evidence="3 4">
    <name type="scientific">Actinidia rufa</name>
    <dbReference type="NCBI Taxonomy" id="165716"/>
    <lineage>
        <taxon>Eukaryota</taxon>
        <taxon>Viridiplantae</taxon>
        <taxon>Streptophyta</taxon>
        <taxon>Embryophyta</taxon>
        <taxon>Tracheophyta</taxon>
        <taxon>Spermatophyta</taxon>
        <taxon>Magnoliopsida</taxon>
        <taxon>eudicotyledons</taxon>
        <taxon>Gunneridae</taxon>
        <taxon>Pentapetalae</taxon>
        <taxon>asterids</taxon>
        <taxon>Ericales</taxon>
        <taxon>Actinidiaceae</taxon>
        <taxon>Actinidia</taxon>
    </lineage>
</organism>
<evidence type="ECO:0000256" key="1">
    <source>
        <dbReference type="SAM" id="Coils"/>
    </source>
</evidence>
<evidence type="ECO:0000313" key="4">
    <source>
        <dbReference type="Proteomes" id="UP000585474"/>
    </source>
</evidence>
<keyword evidence="4" id="KW-1185">Reference proteome</keyword>
<proteinExistence type="predicted"/>
<dbReference type="EMBL" id="BJWL01000172">
    <property type="protein sequence ID" value="GFS32864.1"/>
    <property type="molecule type" value="Genomic_DNA"/>
</dbReference>
<sequence>MAINQQRNENWEVQFEYPFPPLKSNASELMMVLEGGRGDRRCSVRRHCGCDGCTPSNSRSQPPFDTNIADVPAVIAEEGTEITERGTKENTETGRSTRLRRKPARMEEYILFKLKLVLNIGAFIASAMAERTRFAKIDDAIRSLNEFRNEAEIQIRDLNNTISRFIQAVDQRLEDRRRILGDAVKNQ</sequence>
<dbReference type="AlphaFoldDB" id="A0A7J0DF50"/>
<name>A0A7J0DF50_9ERIC</name>
<accession>A0A7J0DF50</accession>
<reference evidence="4" key="1">
    <citation type="submission" date="2019-07" db="EMBL/GenBank/DDBJ databases">
        <title>De Novo Assembly of kiwifruit Actinidia rufa.</title>
        <authorList>
            <person name="Sugita-Konishi S."/>
            <person name="Sato K."/>
            <person name="Mori E."/>
            <person name="Abe Y."/>
            <person name="Kisaki G."/>
            <person name="Hamano K."/>
            <person name="Suezawa K."/>
            <person name="Otani M."/>
            <person name="Fukuda T."/>
            <person name="Manabe T."/>
            <person name="Gomi K."/>
            <person name="Tabuchi M."/>
            <person name="Akimitsu K."/>
            <person name="Kataoka I."/>
        </authorList>
    </citation>
    <scope>NUCLEOTIDE SEQUENCE [LARGE SCALE GENOMIC DNA]</scope>
    <source>
        <strain evidence="4">cv. Fuchu</strain>
    </source>
</reference>
<gene>
    <name evidence="3" type="ORF">Acr_00g0025150</name>
</gene>
<keyword evidence="2" id="KW-0472">Membrane</keyword>
<feature type="transmembrane region" description="Helical" evidence="2">
    <location>
        <begin position="110"/>
        <end position="129"/>
    </location>
</feature>
<keyword evidence="2" id="KW-1133">Transmembrane helix</keyword>
<feature type="coiled-coil region" evidence="1">
    <location>
        <begin position="141"/>
        <end position="168"/>
    </location>
</feature>
<keyword evidence="1" id="KW-0175">Coiled coil</keyword>
<keyword evidence="2" id="KW-0812">Transmembrane</keyword>